<dbReference type="Proteomes" id="UP000238375">
    <property type="component" value="Unassembled WGS sequence"/>
</dbReference>
<evidence type="ECO:0000313" key="1">
    <source>
        <dbReference type="EMBL" id="PRY47163.1"/>
    </source>
</evidence>
<name>A0A2T0TND5_9BACT</name>
<accession>A0A2T0TND5</accession>
<reference evidence="1 2" key="1">
    <citation type="submission" date="2018-03" db="EMBL/GenBank/DDBJ databases">
        <title>Genomic Encyclopedia of Archaeal and Bacterial Type Strains, Phase II (KMG-II): from individual species to whole genera.</title>
        <authorList>
            <person name="Goeker M."/>
        </authorList>
    </citation>
    <scope>NUCLEOTIDE SEQUENCE [LARGE SCALE GENOMIC DNA]</scope>
    <source>
        <strain evidence="1 2">DSM 28354</strain>
    </source>
</reference>
<gene>
    <name evidence="1" type="ORF">CLV58_101229</name>
</gene>
<dbReference type="EMBL" id="PVTE01000001">
    <property type="protein sequence ID" value="PRY47163.1"/>
    <property type="molecule type" value="Genomic_DNA"/>
</dbReference>
<keyword evidence="2" id="KW-1185">Reference proteome</keyword>
<organism evidence="1 2">
    <name type="scientific">Spirosoma oryzae</name>
    <dbReference type="NCBI Taxonomy" id="1469603"/>
    <lineage>
        <taxon>Bacteria</taxon>
        <taxon>Pseudomonadati</taxon>
        <taxon>Bacteroidota</taxon>
        <taxon>Cytophagia</taxon>
        <taxon>Cytophagales</taxon>
        <taxon>Cytophagaceae</taxon>
        <taxon>Spirosoma</taxon>
    </lineage>
</organism>
<protein>
    <submittedName>
        <fullName evidence="1">Uncharacterized protein</fullName>
    </submittedName>
</protein>
<proteinExistence type="predicted"/>
<comment type="caution">
    <text evidence="1">The sequence shown here is derived from an EMBL/GenBank/DDBJ whole genome shotgun (WGS) entry which is preliminary data.</text>
</comment>
<evidence type="ECO:0000313" key="2">
    <source>
        <dbReference type="Proteomes" id="UP000238375"/>
    </source>
</evidence>
<dbReference type="AlphaFoldDB" id="A0A2T0TND5"/>
<sequence length="179" mass="19664">MDMLVWSVKKRTDKHVLILMNGKRLLLLALYLTVGLSGYAQQTHGADSLARYAIGKPVVEYDTVQAVRQLFAAKRDVAGYTANIGMLTTGVGGVFLLSTLAFANLVGGLVGLKPDPGRVAVLGLKLTSPGLLITSLGVAKRIRYNRKREEAILLAYEQGQPLPPFVRRSLTRRYDRLNR</sequence>